<feature type="compositionally biased region" description="Basic residues" evidence="1">
    <location>
        <begin position="66"/>
        <end position="82"/>
    </location>
</feature>
<feature type="compositionally biased region" description="Acidic residues" evidence="1">
    <location>
        <begin position="361"/>
        <end position="375"/>
    </location>
</feature>
<feature type="compositionally biased region" description="Polar residues" evidence="1">
    <location>
        <begin position="459"/>
        <end position="485"/>
    </location>
</feature>
<feature type="compositionally biased region" description="Basic and acidic residues" evidence="1">
    <location>
        <begin position="299"/>
        <end position="318"/>
    </location>
</feature>
<protein>
    <submittedName>
        <fullName evidence="2">Uncharacterized protein</fullName>
    </submittedName>
</protein>
<feature type="region of interest" description="Disordered" evidence="1">
    <location>
        <begin position="642"/>
        <end position="675"/>
    </location>
</feature>
<feature type="compositionally biased region" description="Polar residues" evidence="1">
    <location>
        <begin position="586"/>
        <end position="595"/>
    </location>
</feature>
<dbReference type="EMBL" id="JAGSXJ010000018">
    <property type="protein sequence ID" value="KAH6682163.1"/>
    <property type="molecule type" value="Genomic_DNA"/>
</dbReference>
<feature type="compositionally biased region" description="Polar residues" evidence="1">
    <location>
        <begin position="562"/>
        <end position="579"/>
    </location>
</feature>
<reference evidence="2" key="1">
    <citation type="journal article" date="2021" name="Nat. Commun.">
        <title>Genetic determinants of endophytism in the Arabidopsis root mycobiome.</title>
        <authorList>
            <person name="Mesny F."/>
            <person name="Miyauchi S."/>
            <person name="Thiergart T."/>
            <person name="Pickel B."/>
            <person name="Atanasova L."/>
            <person name="Karlsson M."/>
            <person name="Huettel B."/>
            <person name="Barry K.W."/>
            <person name="Haridas S."/>
            <person name="Chen C."/>
            <person name="Bauer D."/>
            <person name="Andreopoulos W."/>
            <person name="Pangilinan J."/>
            <person name="LaButti K."/>
            <person name="Riley R."/>
            <person name="Lipzen A."/>
            <person name="Clum A."/>
            <person name="Drula E."/>
            <person name="Henrissat B."/>
            <person name="Kohler A."/>
            <person name="Grigoriev I.V."/>
            <person name="Martin F.M."/>
            <person name="Hacquard S."/>
        </authorList>
    </citation>
    <scope>NUCLEOTIDE SEQUENCE</scope>
    <source>
        <strain evidence="2">MPI-SDFR-AT-0117</strain>
    </source>
</reference>
<feature type="compositionally biased region" description="Polar residues" evidence="1">
    <location>
        <begin position="649"/>
        <end position="661"/>
    </location>
</feature>
<dbReference type="Proteomes" id="UP000770015">
    <property type="component" value="Unassembled WGS sequence"/>
</dbReference>
<name>A0A9P8V7B5_9PEZI</name>
<keyword evidence="3" id="KW-1185">Reference proteome</keyword>
<organism evidence="2 3">
    <name type="scientific">Plectosphaerella plurivora</name>
    <dbReference type="NCBI Taxonomy" id="936078"/>
    <lineage>
        <taxon>Eukaryota</taxon>
        <taxon>Fungi</taxon>
        <taxon>Dikarya</taxon>
        <taxon>Ascomycota</taxon>
        <taxon>Pezizomycotina</taxon>
        <taxon>Sordariomycetes</taxon>
        <taxon>Hypocreomycetidae</taxon>
        <taxon>Glomerellales</taxon>
        <taxon>Plectosphaerellaceae</taxon>
        <taxon>Plectosphaerella</taxon>
    </lineage>
</organism>
<feature type="compositionally biased region" description="Basic and acidic residues" evidence="1">
    <location>
        <begin position="394"/>
        <end position="417"/>
    </location>
</feature>
<feature type="compositionally biased region" description="Basic residues" evidence="1">
    <location>
        <begin position="29"/>
        <end position="42"/>
    </location>
</feature>
<evidence type="ECO:0000256" key="1">
    <source>
        <dbReference type="SAM" id="MobiDB-lite"/>
    </source>
</evidence>
<evidence type="ECO:0000313" key="3">
    <source>
        <dbReference type="Proteomes" id="UP000770015"/>
    </source>
</evidence>
<feature type="region of interest" description="Disordered" evidence="1">
    <location>
        <begin position="163"/>
        <end position="182"/>
    </location>
</feature>
<dbReference type="AlphaFoldDB" id="A0A9P8V7B5"/>
<comment type="caution">
    <text evidence="2">The sequence shown here is derived from an EMBL/GenBank/DDBJ whole genome shotgun (WGS) entry which is preliminary data.</text>
</comment>
<dbReference type="OrthoDB" id="5415512at2759"/>
<feature type="compositionally biased region" description="Polar residues" evidence="1">
    <location>
        <begin position="425"/>
        <end position="435"/>
    </location>
</feature>
<feature type="compositionally biased region" description="Basic and acidic residues" evidence="1">
    <location>
        <begin position="496"/>
        <end position="507"/>
    </location>
</feature>
<feature type="compositionally biased region" description="Polar residues" evidence="1">
    <location>
        <begin position="265"/>
        <end position="279"/>
    </location>
</feature>
<feature type="region of interest" description="Disordered" evidence="1">
    <location>
        <begin position="265"/>
        <end position="599"/>
    </location>
</feature>
<feature type="compositionally biased region" description="Acidic residues" evidence="1">
    <location>
        <begin position="49"/>
        <end position="60"/>
    </location>
</feature>
<feature type="region of interest" description="Disordered" evidence="1">
    <location>
        <begin position="21"/>
        <end position="117"/>
    </location>
</feature>
<proteinExistence type="predicted"/>
<gene>
    <name evidence="2" type="ORF">F5X68DRAFT_277301</name>
</gene>
<feature type="compositionally biased region" description="Polar residues" evidence="1">
    <location>
        <begin position="104"/>
        <end position="117"/>
    </location>
</feature>
<accession>A0A9P8V7B5</accession>
<evidence type="ECO:0000313" key="2">
    <source>
        <dbReference type="EMBL" id="KAH6682163.1"/>
    </source>
</evidence>
<sequence>MRAQRKPAGKLSLLASLGEVLGISSRPSTARRGRPKSKRHINLRGPSPFDDDGSADSEEDYAPRVFIKRKGHSSTTSRRLRRRTNDDTDSASDSDASIGKPTKPSASSSATESITRSPQKGLYRLTAADLLQSTYSLYNHHVGQEPAPISESEFFKTVAELEKDYSRRSGPPKQPPSGCGIRRATKHHLNRAAREGTAPWKNFCGQCLKDHSAGLKYPPAQHGHLCSCCGFARSAEFHRRHPIQPGDRPVPNICRICRDRRNARSMNPTDTLLGTNNLAESEGGSMRSASPGGFTDRLPPAEDRPVSRQERRRQERGKTQKPAPKIALKPPPVTPQRQKQKTRKASYKVPTVEDASSSSEVESEEESSDESDDEPAPVKPRKPCRKIPSPLVSDTKEKTQAIFHREPAQDVRPRPPRPDSGYASGVSSGRRTSFNARVDVRTFATPDEDTRQDTRRNSRPSTAPDSSQSYNSWGTPSTPAFNAFSQAYPRTAAPETPRDSERLRRQMYEGGVSSLAQEYLRKSSPPPSPTSDLHRSGYSDLAQEYLSPTPSRQHRPEKGHAFSSSRGTQGSTPTWSQSWTHHRPSTAPSFQSSASDFYPQSRRHTAVNAPSYTSQTLHSKIPKIPKLPKTGFVTELADDESISGGPISAASTKVHTGNDSSPLKPGVVPGAVRAA</sequence>